<dbReference type="PROSITE" id="PS01095">
    <property type="entry name" value="GH18_1"/>
    <property type="match status" value="2"/>
</dbReference>
<dbReference type="FunFam" id="2.170.140.10:FF:000007">
    <property type="entry name" value="Acidic mammalian chitinase"/>
    <property type="match status" value="1"/>
</dbReference>
<comment type="caution">
    <text evidence="11">The sequence shown here is derived from an EMBL/GenBank/DDBJ whole genome shotgun (WGS) entry which is preliminary data.</text>
</comment>
<dbReference type="InterPro" id="IPR017853">
    <property type="entry name" value="GH"/>
</dbReference>
<feature type="domain" description="GH18" evidence="10">
    <location>
        <begin position="531"/>
        <end position="895"/>
    </location>
</feature>
<dbReference type="InterPro" id="IPR001223">
    <property type="entry name" value="Glyco_hydro18_cat"/>
</dbReference>
<dbReference type="FunFam" id="3.20.20.80:FF:000007">
    <property type="entry name" value="Acidic mammalian chitinase"/>
    <property type="match status" value="2"/>
</dbReference>
<dbReference type="SUPFAM" id="SSF57625">
    <property type="entry name" value="Invertebrate chitin-binding proteins"/>
    <property type="match status" value="1"/>
</dbReference>
<evidence type="ECO:0000256" key="7">
    <source>
        <dbReference type="RuleBase" id="RU000489"/>
    </source>
</evidence>
<evidence type="ECO:0000256" key="5">
    <source>
        <dbReference type="ARBA" id="ARBA00023157"/>
    </source>
</evidence>
<dbReference type="Gene3D" id="3.20.20.80">
    <property type="entry name" value="Glycosidases"/>
    <property type="match status" value="2"/>
</dbReference>
<dbReference type="EMBL" id="VTPC01002400">
    <property type="protein sequence ID" value="KAF2900081.1"/>
    <property type="molecule type" value="Genomic_DNA"/>
</dbReference>
<dbReference type="GO" id="GO:0008061">
    <property type="term" value="F:chitin binding"/>
    <property type="evidence" value="ECO:0007669"/>
    <property type="project" value="UniProtKB-KW"/>
</dbReference>
<evidence type="ECO:0000313" key="11">
    <source>
        <dbReference type="EMBL" id="KAF2900081.1"/>
    </source>
</evidence>
<feature type="region of interest" description="Disordered" evidence="8">
    <location>
        <begin position="32"/>
        <end position="87"/>
    </location>
</feature>
<dbReference type="SMART" id="SM00636">
    <property type="entry name" value="Glyco_18"/>
    <property type="match status" value="2"/>
</dbReference>
<keyword evidence="4 7" id="KW-0378">Hydrolase</keyword>
<feature type="compositionally biased region" description="Polar residues" evidence="8">
    <location>
        <begin position="39"/>
        <end position="59"/>
    </location>
</feature>
<evidence type="ECO:0000256" key="3">
    <source>
        <dbReference type="ARBA" id="ARBA00022729"/>
    </source>
</evidence>
<protein>
    <recommendedName>
        <fullName evidence="13">Chitinase</fullName>
    </recommendedName>
</protein>
<sequence>MIPPRWCSFQNLFILTIVLILVLPNVIPEKSSRRRLRRPTQSPLKNISTSKDQEVSASVNRFRVRTRSSHRKTADNSISSSNSKTSKIDSDGYKVVCYYTNWSQYRPKIGKFLPEDITPDLCTHLIFAFGWLKKGKLSSFESNDETKDGKTGLYDRIENLKKANPKLKTLLAIGGWSFGTQKFKDMSATRYARQTFIYSAIPFLRDRNFDGLDIDWEYPKGSDDKKNYVHLLKELREAFEAEAQEVKKPRLLLSAAVPVGPDNIKSGYDVPAVASYLDFINVMAYDFHGKWERETGHNAPLIAPSTDSEWRKQLSVSHAASLWARLGAPRDKLVIGMPTYGRTFTLSNMDRYKVNSPASGGGKEGTYTKEAGFLAYYEVCEMLQNGATYYWDDEMKVPYAVQGDQWVGFDDERSIRHKMKWIKDNGFGGAMVWTVDMDDFTGNVCGGDVKYPLIGAMREELRGMSRGKNAKDVDWEKLAGRSEEDDDEEEVIEKPAPVKIAVSDVLHRARKPNKKHITKSSGTTDKNSRPPQIFCYMTSWSQKRPGTGKFAPENIDPKLCTHIIYAFATLKEYKLAEASEKDVDRYERVIALREKNPDLKILLAIGGWAFGSTPFKELTGNVFRMNQFVYDAIELLRDYKFNGLDVDWEYPRGSDDREAYVSLLKELRLAFEGEAKTSGQPRLLLTAAVPASFEAIAAGYDVPEISKYLDYINVMTYDFHGQWERTVGHNSPLFPLESATSYQKKLTVDYSAREWVKQGAPKEKLMIGMPTYGRSFELVNTSQFDIGAPASGGGEPGKFTSEAGFMSYYEICDFLQVENTTLVWDNEQQVPFAYRKNQWVGFDDERSLKTKMAWLKEEGFGGIMIWSVDMDDFRGHCGGGKYPLITAMKQELHGYRVKLQFDGPFESSNPNGQYTTKNPNEVVCEEEEGHISYHADKSDCTHYYMCEGERKHHMPCPANLVFNPDQNVCDWPENVEECMQHTQAPPTNR</sequence>
<dbReference type="Pfam" id="PF01607">
    <property type="entry name" value="CBM_14"/>
    <property type="match status" value="1"/>
</dbReference>
<feature type="compositionally biased region" description="Basic residues" evidence="8">
    <location>
        <begin position="62"/>
        <end position="71"/>
    </location>
</feature>
<dbReference type="SMART" id="SM00494">
    <property type="entry name" value="ChtBD2"/>
    <property type="match status" value="1"/>
</dbReference>
<dbReference type="InterPro" id="IPR029070">
    <property type="entry name" value="Chitinase_insertion_sf"/>
</dbReference>
<dbReference type="PROSITE" id="PS50940">
    <property type="entry name" value="CHIT_BIND_II"/>
    <property type="match status" value="1"/>
</dbReference>
<evidence type="ECO:0000256" key="1">
    <source>
        <dbReference type="ARBA" id="ARBA00009121"/>
    </source>
</evidence>
<dbReference type="FunFam" id="3.10.50.10:FF:000001">
    <property type="entry name" value="Chitinase 3-like 1"/>
    <property type="match status" value="2"/>
</dbReference>
<evidence type="ECO:0000256" key="6">
    <source>
        <dbReference type="ARBA" id="ARBA00023295"/>
    </source>
</evidence>
<dbReference type="InterPro" id="IPR001579">
    <property type="entry name" value="Glyco_hydro_18_chit_AS"/>
</dbReference>
<dbReference type="GO" id="GO:0004568">
    <property type="term" value="F:chitinase activity"/>
    <property type="evidence" value="ECO:0007669"/>
    <property type="project" value="TreeGrafter"/>
</dbReference>
<evidence type="ECO:0000259" key="10">
    <source>
        <dbReference type="PROSITE" id="PS51910"/>
    </source>
</evidence>
<organism evidence="11 12">
    <name type="scientific">Ignelater luminosus</name>
    <name type="common">Cucubano</name>
    <name type="synonym">Pyrophorus luminosus</name>
    <dbReference type="NCBI Taxonomy" id="2038154"/>
    <lineage>
        <taxon>Eukaryota</taxon>
        <taxon>Metazoa</taxon>
        <taxon>Ecdysozoa</taxon>
        <taxon>Arthropoda</taxon>
        <taxon>Hexapoda</taxon>
        <taxon>Insecta</taxon>
        <taxon>Pterygota</taxon>
        <taxon>Neoptera</taxon>
        <taxon>Endopterygota</taxon>
        <taxon>Coleoptera</taxon>
        <taxon>Polyphaga</taxon>
        <taxon>Elateriformia</taxon>
        <taxon>Elateroidea</taxon>
        <taxon>Elateridae</taxon>
        <taxon>Agrypninae</taxon>
        <taxon>Pyrophorini</taxon>
        <taxon>Ignelater</taxon>
    </lineage>
</organism>
<dbReference type="GO" id="GO:0005975">
    <property type="term" value="P:carbohydrate metabolic process"/>
    <property type="evidence" value="ECO:0007669"/>
    <property type="project" value="InterPro"/>
</dbReference>
<dbReference type="GO" id="GO:0005576">
    <property type="term" value="C:extracellular region"/>
    <property type="evidence" value="ECO:0007669"/>
    <property type="project" value="InterPro"/>
</dbReference>
<evidence type="ECO:0000259" key="9">
    <source>
        <dbReference type="PROSITE" id="PS50940"/>
    </source>
</evidence>
<keyword evidence="5" id="KW-1015">Disulfide bond</keyword>
<dbReference type="CDD" id="cd02872">
    <property type="entry name" value="GH18_chitolectin_chitotriosidase"/>
    <property type="match status" value="2"/>
</dbReference>
<feature type="region of interest" description="Disordered" evidence="8">
    <location>
        <begin position="510"/>
        <end position="529"/>
    </location>
</feature>
<accession>A0A8K0DAZ3</accession>
<keyword evidence="3" id="KW-0732">Signal</keyword>
<dbReference type="SUPFAM" id="SSF54556">
    <property type="entry name" value="Chitinase insertion domain"/>
    <property type="match status" value="2"/>
</dbReference>
<dbReference type="PROSITE" id="PS51910">
    <property type="entry name" value="GH18_2"/>
    <property type="match status" value="2"/>
</dbReference>
<reference evidence="11" key="1">
    <citation type="submission" date="2019-08" db="EMBL/GenBank/DDBJ databases">
        <title>The genome of the North American firefly Photinus pyralis.</title>
        <authorList>
            <consortium name="Photinus pyralis genome working group"/>
            <person name="Fallon T.R."/>
            <person name="Sander Lower S.E."/>
            <person name="Weng J.-K."/>
        </authorList>
    </citation>
    <scope>NUCLEOTIDE SEQUENCE</scope>
    <source>
        <strain evidence="11">TRF0915ILg1</strain>
        <tissue evidence="11">Whole body</tissue>
    </source>
</reference>
<dbReference type="InterPro" id="IPR036508">
    <property type="entry name" value="Chitin-bd_dom_sf"/>
</dbReference>
<feature type="domain" description="GH18" evidence="10">
    <location>
        <begin position="93"/>
        <end position="464"/>
    </location>
</feature>
<dbReference type="Gene3D" id="3.10.50.10">
    <property type="match status" value="2"/>
</dbReference>
<dbReference type="Gene3D" id="2.170.140.10">
    <property type="entry name" value="Chitin binding domain"/>
    <property type="match status" value="1"/>
</dbReference>
<dbReference type="OrthoDB" id="76388at2759"/>
<dbReference type="Pfam" id="PF00704">
    <property type="entry name" value="Glyco_hydro_18"/>
    <property type="match status" value="2"/>
</dbReference>
<evidence type="ECO:0000256" key="4">
    <source>
        <dbReference type="ARBA" id="ARBA00022801"/>
    </source>
</evidence>
<dbReference type="Proteomes" id="UP000801492">
    <property type="component" value="Unassembled WGS sequence"/>
</dbReference>
<keyword evidence="2" id="KW-0147">Chitin-binding</keyword>
<dbReference type="PANTHER" id="PTHR11177">
    <property type="entry name" value="CHITINASE"/>
    <property type="match status" value="1"/>
</dbReference>
<dbReference type="PANTHER" id="PTHR11177:SF317">
    <property type="entry name" value="CHITINASE 12-RELATED"/>
    <property type="match status" value="1"/>
</dbReference>
<dbReference type="InterPro" id="IPR050314">
    <property type="entry name" value="Glycosyl_Hydrlase_18"/>
</dbReference>
<dbReference type="InterPro" id="IPR002557">
    <property type="entry name" value="Chitin-bd_dom"/>
</dbReference>
<evidence type="ECO:0008006" key="13">
    <source>
        <dbReference type="Google" id="ProtNLM"/>
    </source>
</evidence>
<feature type="compositionally biased region" description="Low complexity" evidence="8">
    <location>
        <begin position="75"/>
        <end position="85"/>
    </location>
</feature>
<dbReference type="InterPro" id="IPR011583">
    <property type="entry name" value="Chitinase_II/V-like_cat"/>
</dbReference>
<name>A0A8K0DAZ3_IGNLU</name>
<evidence type="ECO:0000313" key="12">
    <source>
        <dbReference type="Proteomes" id="UP000801492"/>
    </source>
</evidence>
<comment type="similarity">
    <text evidence="1">Belongs to the glycosyl hydrolase 18 family. Chitinase class II subfamily.</text>
</comment>
<gene>
    <name evidence="11" type="ORF">ILUMI_06106</name>
</gene>
<evidence type="ECO:0000256" key="2">
    <source>
        <dbReference type="ARBA" id="ARBA00022669"/>
    </source>
</evidence>
<keyword evidence="6 7" id="KW-0326">Glycosidase</keyword>
<evidence type="ECO:0000256" key="8">
    <source>
        <dbReference type="SAM" id="MobiDB-lite"/>
    </source>
</evidence>
<feature type="domain" description="Chitin-binding type-2" evidence="9">
    <location>
        <begin position="921"/>
        <end position="980"/>
    </location>
</feature>
<dbReference type="SUPFAM" id="SSF51445">
    <property type="entry name" value="(Trans)glycosidases"/>
    <property type="match status" value="2"/>
</dbReference>
<dbReference type="GO" id="GO:0006032">
    <property type="term" value="P:chitin catabolic process"/>
    <property type="evidence" value="ECO:0007669"/>
    <property type="project" value="TreeGrafter"/>
</dbReference>
<dbReference type="AlphaFoldDB" id="A0A8K0DAZ3"/>
<keyword evidence="12" id="KW-1185">Reference proteome</keyword>
<proteinExistence type="inferred from homology"/>